<dbReference type="GO" id="GO:0046872">
    <property type="term" value="F:metal ion binding"/>
    <property type="evidence" value="ECO:0007669"/>
    <property type="project" value="UniProtKB-KW"/>
</dbReference>
<dbReference type="NCBIfam" id="TIGR00550">
    <property type="entry name" value="nadA"/>
    <property type="match status" value="1"/>
</dbReference>
<evidence type="ECO:0000256" key="6">
    <source>
        <dbReference type="ARBA" id="ARBA00022679"/>
    </source>
</evidence>
<dbReference type="AlphaFoldDB" id="A0A2V2N733"/>
<dbReference type="GO" id="GO:0008987">
    <property type="term" value="F:quinolinate synthetase A activity"/>
    <property type="evidence" value="ECO:0007669"/>
    <property type="project" value="UniProtKB-UniRule"/>
</dbReference>
<evidence type="ECO:0000256" key="5">
    <source>
        <dbReference type="ARBA" id="ARBA00022642"/>
    </source>
</evidence>
<keyword evidence="4" id="KW-0004">4Fe-4S</keyword>
<dbReference type="PANTHER" id="PTHR30573:SF0">
    <property type="entry name" value="QUINOLINATE SYNTHASE, CHLOROPLASTIC"/>
    <property type="match status" value="1"/>
</dbReference>
<evidence type="ECO:0000313" key="12">
    <source>
        <dbReference type="Proteomes" id="UP000245934"/>
    </source>
</evidence>
<evidence type="ECO:0000256" key="2">
    <source>
        <dbReference type="ARBA" id="ARBA00005065"/>
    </source>
</evidence>
<name>A0A2V2N733_9EURY</name>
<gene>
    <name evidence="11" type="ORF">DLD82_09880</name>
</gene>
<accession>A0A2V2N733</accession>
<keyword evidence="6" id="KW-0808">Transferase</keyword>
<proteinExistence type="predicted"/>
<dbReference type="Gene3D" id="3.40.50.10800">
    <property type="entry name" value="NadA-like"/>
    <property type="match status" value="3"/>
</dbReference>
<protein>
    <recommendedName>
        <fullName evidence="3 10">Quinolinate synthase</fullName>
        <ecNumber evidence="3 10">2.5.1.72</ecNumber>
    </recommendedName>
</protein>
<dbReference type="RefSeq" id="WP_109940947.1">
    <property type="nucleotide sequence ID" value="NZ_CP176366.1"/>
</dbReference>
<evidence type="ECO:0000256" key="1">
    <source>
        <dbReference type="ARBA" id="ARBA00001966"/>
    </source>
</evidence>
<dbReference type="NCBIfam" id="NF006878">
    <property type="entry name" value="PRK09375.1-2"/>
    <property type="match status" value="1"/>
</dbReference>
<dbReference type="SUPFAM" id="SSF142754">
    <property type="entry name" value="NadA-like"/>
    <property type="match status" value="1"/>
</dbReference>
<dbReference type="InterPro" id="IPR003473">
    <property type="entry name" value="NadA"/>
</dbReference>
<keyword evidence="8" id="KW-0408">Iron</keyword>
<dbReference type="InterPro" id="IPR036094">
    <property type="entry name" value="NadA_sf"/>
</dbReference>
<evidence type="ECO:0000313" key="11">
    <source>
        <dbReference type="EMBL" id="PWR73536.1"/>
    </source>
</evidence>
<comment type="cofactor">
    <cofactor evidence="1">
        <name>[4Fe-4S] cluster</name>
        <dbReference type="ChEBI" id="CHEBI:49883"/>
    </cofactor>
</comment>
<dbReference type="EMBL" id="QGMZ01000018">
    <property type="protein sequence ID" value="PWR73536.1"/>
    <property type="molecule type" value="Genomic_DNA"/>
</dbReference>
<dbReference type="PANTHER" id="PTHR30573">
    <property type="entry name" value="QUINOLINATE SYNTHETASE A"/>
    <property type="match status" value="1"/>
</dbReference>
<comment type="pathway">
    <text evidence="2">Cofactor biosynthesis; NAD(+) biosynthesis; quinolinate from iminoaspartate: step 1/1.</text>
</comment>
<keyword evidence="12" id="KW-1185">Reference proteome</keyword>
<evidence type="ECO:0000256" key="4">
    <source>
        <dbReference type="ARBA" id="ARBA00022485"/>
    </source>
</evidence>
<dbReference type="Pfam" id="PF02445">
    <property type="entry name" value="NadA"/>
    <property type="match status" value="1"/>
</dbReference>
<dbReference type="OrthoDB" id="5931at2157"/>
<organism evidence="11 12">
    <name type="scientific">Methanospirillum stamsii</name>
    <dbReference type="NCBI Taxonomy" id="1277351"/>
    <lineage>
        <taxon>Archaea</taxon>
        <taxon>Methanobacteriati</taxon>
        <taxon>Methanobacteriota</taxon>
        <taxon>Stenosarchaea group</taxon>
        <taxon>Methanomicrobia</taxon>
        <taxon>Methanomicrobiales</taxon>
        <taxon>Methanospirillaceae</taxon>
        <taxon>Methanospirillum</taxon>
    </lineage>
</organism>
<reference evidence="11 12" key="1">
    <citation type="submission" date="2018-05" db="EMBL/GenBank/DDBJ databases">
        <title>Draft genome of Methanospirillum stamsii Pt1.</title>
        <authorList>
            <person name="Dueholm M.S."/>
            <person name="Nielsen P.H."/>
            <person name="Bakmann L.F."/>
            <person name="Otzen D.E."/>
        </authorList>
    </citation>
    <scope>NUCLEOTIDE SEQUENCE [LARGE SCALE GENOMIC DNA]</scope>
    <source>
        <strain evidence="11 12">Pt1</strain>
    </source>
</reference>
<evidence type="ECO:0000256" key="10">
    <source>
        <dbReference type="NCBIfam" id="TIGR00550"/>
    </source>
</evidence>
<dbReference type="Proteomes" id="UP000245934">
    <property type="component" value="Unassembled WGS sequence"/>
</dbReference>
<evidence type="ECO:0000256" key="8">
    <source>
        <dbReference type="ARBA" id="ARBA00023004"/>
    </source>
</evidence>
<evidence type="ECO:0000256" key="9">
    <source>
        <dbReference type="ARBA" id="ARBA00023014"/>
    </source>
</evidence>
<evidence type="ECO:0000256" key="7">
    <source>
        <dbReference type="ARBA" id="ARBA00022723"/>
    </source>
</evidence>
<dbReference type="GO" id="GO:0051539">
    <property type="term" value="F:4 iron, 4 sulfur cluster binding"/>
    <property type="evidence" value="ECO:0007669"/>
    <property type="project" value="UniProtKB-KW"/>
</dbReference>
<dbReference type="GO" id="GO:0034628">
    <property type="term" value="P:'de novo' NAD+ biosynthetic process from L-aspartate"/>
    <property type="evidence" value="ECO:0007669"/>
    <property type="project" value="TreeGrafter"/>
</dbReference>
<keyword evidence="7" id="KW-0479">Metal-binding</keyword>
<dbReference type="EC" id="2.5.1.72" evidence="3 10"/>
<keyword evidence="5" id="KW-0662">Pyridine nucleotide biosynthesis</keyword>
<comment type="caution">
    <text evidence="11">The sequence shown here is derived from an EMBL/GenBank/DDBJ whole genome shotgun (WGS) entry which is preliminary data.</text>
</comment>
<sequence length="300" mass="32849">MTKHNLIADVLRLKSERKALILAHNYQLPEIHAVADVIGDSLELALAARKATEPVLVMCGVRFMAETAHILNPDRTVLMPDINAGCPLADYLTPELILKTKEEYPQAAVVVYINSTAACKAVADSVCTSGNAVKIVKSLPHRQVIFGPDNNLASYVQSVLPEKEIIPIPEGGHCYVHMQFSPDDLVEVKAAGISIIAHPECPEEIRTYADHIASTGKMVEIAKSGDRWYICTETGMLERLCVLCPEQSFIGNEDAICADMKKTTLQELLVCLRDLSGEVKVPPEIMDGARKSLDYMLSVP</sequence>
<dbReference type="UniPathway" id="UPA00253">
    <property type="reaction ID" value="UER00327"/>
</dbReference>
<dbReference type="GeneID" id="97608746"/>
<evidence type="ECO:0000256" key="3">
    <source>
        <dbReference type="ARBA" id="ARBA00012669"/>
    </source>
</evidence>
<keyword evidence="9" id="KW-0411">Iron-sulfur</keyword>